<dbReference type="InterPro" id="IPR036388">
    <property type="entry name" value="WH-like_DNA-bd_sf"/>
</dbReference>
<dbReference type="Pfam" id="PF01047">
    <property type="entry name" value="MarR"/>
    <property type="match status" value="1"/>
</dbReference>
<evidence type="ECO:0000313" key="2">
    <source>
        <dbReference type="EMBL" id="WXG68856.1"/>
    </source>
</evidence>
<protein>
    <submittedName>
        <fullName evidence="2">MarR family transcriptional regulator</fullName>
    </submittedName>
</protein>
<dbReference type="EMBL" id="CP147846">
    <property type="protein sequence ID" value="WXG68856.1"/>
    <property type="molecule type" value="Genomic_DNA"/>
</dbReference>
<proteinExistence type="predicted"/>
<dbReference type="SUPFAM" id="SSF46785">
    <property type="entry name" value="Winged helix' DNA-binding domain"/>
    <property type="match status" value="1"/>
</dbReference>
<evidence type="ECO:0000313" key="3">
    <source>
        <dbReference type="Proteomes" id="UP001432000"/>
    </source>
</evidence>
<organism evidence="2 3">
    <name type="scientific">Rhodococcus sovatensis</name>
    <dbReference type="NCBI Taxonomy" id="1805840"/>
    <lineage>
        <taxon>Bacteria</taxon>
        <taxon>Bacillati</taxon>
        <taxon>Actinomycetota</taxon>
        <taxon>Actinomycetes</taxon>
        <taxon>Mycobacteriales</taxon>
        <taxon>Nocardiaceae</taxon>
        <taxon>Rhodococcus</taxon>
    </lineage>
</organism>
<dbReference type="SMART" id="SM00347">
    <property type="entry name" value="HTH_MARR"/>
    <property type="match status" value="1"/>
</dbReference>
<dbReference type="PROSITE" id="PS50995">
    <property type="entry name" value="HTH_MARR_2"/>
    <property type="match status" value="1"/>
</dbReference>
<dbReference type="RefSeq" id="WP_338889320.1">
    <property type="nucleotide sequence ID" value="NZ_CP147846.1"/>
</dbReference>
<gene>
    <name evidence="2" type="ORF">WDS16_27365</name>
</gene>
<dbReference type="Gene3D" id="1.10.10.10">
    <property type="entry name" value="Winged helix-like DNA-binding domain superfamily/Winged helix DNA-binding domain"/>
    <property type="match status" value="1"/>
</dbReference>
<dbReference type="InterPro" id="IPR000835">
    <property type="entry name" value="HTH_MarR-typ"/>
</dbReference>
<feature type="domain" description="HTH marR-type" evidence="1">
    <location>
        <begin position="14"/>
        <end position="140"/>
    </location>
</feature>
<evidence type="ECO:0000259" key="1">
    <source>
        <dbReference type="PROSITE" id="PS50995"/>
    </source>
</evidence>
<sequence length="157" mass="17049">MTTAAEEYAGNVCSFDAAITLLRMADVVRARLEASLDGIDLSWARYELLNCLARRGPMTFSGLAHALVRHRTSIATTTSILEDAGLVARFANPQKPQQYLVRLTRSGQDLQGKAYQMISRRIMSTQDPEAVFEALHVVDRGLLGVGVGAARSPASSQ</sequence>
<dbReference type="InterPro" id="IPR036390">
    <property type="entry name" value="WH_DNA-bd_sf"/>
</dbReference>
<accession>A0ABZ2PR25</accession>
<reference evidence="2 3" key="1">
    <citation type="submission" date="2024-03" db="EMBL/GenBank/DDBJ databases">
        <title>Natural products discovery in diverse microorganisms through a two-stage MS feature dereplication strategy.</title>
        <authorList>
            <person name="Zhang R."/>
        </authorList>
    </citation>
    <scope>NUCLEOTIDE SEQUENCE [LARGE SCALE GENOMIC DNA]</scope>
    <source>
        <strain evidence="2 3">18930</strain>
    </source>
</reference>
<dbReference type="Proteomes" id="UP001432000">
    <property type="component" value="Chromosome"/>
</dbReference>
<name>A0ABZ2PR25_9NOCA</name>
<keyword evidence="3" id="KW-1185">Reference proteome</keyword>